<feature type="domain" description="Gylcosyl hydrolase 115 C-terminal" evidence="3">
    <location>
        <begin position="794"/>
        <end position="967"/>
    </location>
</feature>
<reference evidence="5 6" key="1">
    <citation type="submission" date="2024-06" db="EMBL/GenBank/DDBJ databases">
        <authorList>
            <person name="Woo H."/>
        </authorList>
    </citation>
    <scope>NUCLEOTIDE SEQUENCE [LARGE SCALE GENOMIC DNA]</scope>
    <source>
        <strain evidence="5 6">Si-c</strain>
    </source>
</reference>
<dbReference type="Proteomes" id="UP001556220">
    <property type="component" value="Unassembled WGS sequence"/>
</dbReference>
<dbReference type="InterPro" id="IPR024361">
    <property type="entry name" value="BACON"/>
</dbReference>
<dbReference type="GO" id="GO:0016787">
    <property type="term" value="F:hydrolase activity"/>
    <property type="evidence" value="ECO:0007669"/>
    <property type="project" value="UniProtKB-KW"/>
</dbReference>
<dbReference type="InterPro" id="IPR029018">
    <property type="entry name" value="Hex-like_dom2"/>
</dbReference>
<dbReference type="SUPFAM" id="SSF55545">
    <property type="entry name" value="beta-N-acetylhexosaminidase-like domain"/>
    <property type="match status" value="1"/>
</dbReference>
<dbReference type="Gene3D" id="1.20.58.2150">
    <property type="match status" value="1"/>
</dbReference>
<dbReference type="Gene3D" id="2.60.120.1620">
    <property type="match status" value="1"/>
</dbReference>
<keyword evidence="2" id="KW-0732">Signal</keyword>
<dbReference type="EMBL" id="JBFOHK010000002">
    <property type="protein sequence ID" value="MEW9571810.1"/>
    <property type="molecule type" value="Genomic_DNA"/>
</dbReference>
<protein>
    <submittedName>
        <fullName evidence="5">Glycosyl hydrolase 115 family protein</fullName>
    </submittedName>
</protein>
<proteinExistence type="predicted"/>
<keyword evidence="1 5" id="KW-0378">Hydrolase</keyword>
<feature type="chain" id="PRO_5046161414" evidence="2">
    <location>
        <begin position="35"/>
        <end position="978"/>
    </location>
</feature>
<evidence type="ECO:0000256" key="1">
    <source>
        <dbReference type="ARBA" id="ARBA00022801"/>
    </source>
</evidence>
<accession>A0ABV3QDI0</accession>
<evidence type="ECO:0000313" key="5">
    <source>
        <dbReference type="EMBL" id="MEW9571810.1"/>
    </source>
</evidence>
<keyword evidence="6" id="KW-1185">Reference proteome</keyword>
<dbReference type="InterPro" id="IPR031924">
    <property type="entry name" value="GH115"/>
</dbReference>
<name>A0ABV3QDI0_9GAMM</name>
<evidence type="ECO:0000259" key="3">
    <source>
        <dbReference type="Pfam" id="PF17829"/>
    </source>
</evidence>
<dbReference type="InterPro" id="IPR041437">
    <property type="entry name" value="GH115_C"/>
</dbReference>
<gene>
    <name evidence="5" type="ORF">ABQJ54_08605</name>
</gene>
<dbReference type="InterPro" id="IPR042301">
    <property type="entry name" value="GH115_sf"/>
</dbReference>
<dbReference type="PANTHER" id="PTHR37842:SF2">
    <property type="entry name" value="GYLCOSYL HYDROLASE 115 C-TERMINAL DOMAIN-CONTAINING PROTEIN"/>
    <property type="match status" value="1"/>
</dbReference>
<feature type="signal peptide" evidence="2">
    <location>
        <begin position="1"/>
        <end position="34"/>
    </location>
</feature>
<organism evidence="5 6">
    <name type="scientific">Rhodanobacter lycopersici</name>
    <dbReference type="NCBI Taxonomy" id="3162487"/>
    <lineage>
        <taxon>Bacteria</taxon>
        <taxon>Pseudomonadati</taxon>
        <taxon>Pseudomonadota</taxon>
        <taxon>Gammaproteobacteria</taxon>
        <taxon>Lysobacterales</taxon>
        <taxon>Rhodanobacteraceae</taxon>
        <taxon>Rhodanobacter</taxon>
    </lineage>
</organism>
<evidence type="ECO:0000256" key="2">
    <source>
        <dbReference type="SAM" id="SignalP"/>
    </source>
</evidence>
<evidence type="ECO:0000259" key="4">
    <source>
        <dbReference type="Pfam" id="PF19190"/>
    </source>
</evidence>
<dbReference type="Pfam" id="PF15979">
    <property type="entry name" value="Glyco_hydro_115"/>
    <property type="match status" value="1"/>
</dbReference>
<dbReference type="Pfam" id="PF19190">
    <property type="entry name" value="BACON_2"/>
    <property type="match status" value="1"/>
</dbReference>
<dbReference type="Gene3D" id="3.30.379.10">
    <property type="entry name" value="Chitobiase/beta-hexosaminidase domain 2-like"/>
    <property type="match status" value="1"/>
</dbReference>
<evidence type="ECO:0000313" key="6">
    <source>
        <dbReference type="Proteomes" id="UP001556220"/>
    </source>
</evidence>
<dbReference type="RefSeq" id="WP_367853882.1">
    <property type="nucleotide sequence ID" value="NZ_JBFOHK010000002.1"/>
</dbReference>
<dbReference type="Pfam" id="PF17829">
    <property type="entry name" value="GH115_C"/>
    <property type="match status" value="1"/>
</dbReference>
<dbReference type="PANTHER" id="PTHR37842">
    <property type="match status" value="1"/>
</dbReference>
<sequence>MFSRTVSGKFFRGFRLRAALAGLALLACAPVVHAKTDCTQPATVCDTAVADALALVDHAHPIAVLADAHDYPGVRRAARDLQSDLAKVAGNTGAFSTGDAPGQPTAIIVGTLGKSARIDRIVRERHIDTAGVEGRWEAYLLQVVDHPEPGIGRALLIAGADKRGTIFGIYELSRRIGVSPWSWWADVPVPRQAALYVAPGRLVDAPRVRYRGIFLNDEDPDLGGWMNAKFGGPNHRFYQHVFELILRLKGNTLWPAMWGDRAFADDDPQNAALADEYGVVIGTSHHEPMMRAHAEWQRYGRGPWDYTKNADALQAFWRRGIERMDGHESLVTIGMRGDGDEPMTQGTAIGLLERIVADQRRIISEVTGQPAAQTPQVWALYKEVQDYFDAGMRVPDDVTLLFSDDNWGNLRRLPKPGEVRQGGYGIYYHFDYVGGPRNYKWVDSTQIERVWEQMRLASAYGANQLWMVNVGDIKPLEFPISFFLDVAWNPQAMTAQRLAAYPADWAAGQFGPRYAAEIGELLTRYTQYNARRKPELLSPDTWSLTDFHEAARVEADWNALATRAQRIGAALPTAWHDAWYELVGYPILASANLNALYIAAARNREYAAQGRASTNGQAALTQRLFARDAELARVYEQDIAGGKWTHMMEQTHIGYTGWQQPAKNVIPATLTLAVPDKAAMGVAVEGDARAWPGPPDAPRLPPLAPFGADTRDVTVFNRGATPFHYTAGSSQPWLRVTPASGEVADAQTLRMTVDWNAVPDGTQSARLTLRGSEGSRVDVTVPVEPLPHDAVPGGFVESAGHIAIEAPHHTRAVAPAGLAWQTIPNLGRTLGGVTSTPATAPATPPTAAGAWLEYPIWLRAAGEITVRVRLSPSLDFLHRGGLRYAVSIDDEPPQVATIALDPEPGHPGFEAWNRAVSDAVYTATSQHQVARAGAHTLKLWRIDPGVVFQRVELYRGTPDRSYLGPPESTYLPVAAPVP</sequence>
<feature type="domain" description="BACON" evidence="4">
    <location>
        <begin position="708"/>
        <end position="758"/>
    </location>
</feature>
<dbReference type="PROSITE" id="PS51257">
    <property type="entry name" value="PROKAR_LIPOPROTEIN"/>
    <property type="match status" value="1"/>
</dbReference>
<comment type="caution">
    <text evidence="5">The sequence shown here is derived from an EMBL/GenBank/DDBJ whole genome shotgun (WGS) entry which is preliminary data.</text>
</comment>
<dbReference type="Gene3D" id="3.20.20.520">
    <property type="entry name" value="Glycosyl hydrolase family 115"/>
    <property type="match status" value="1"/>
</dbReference>